<reference evidence="3" key="1">
    <citation type="journal article" date="2019" name="Int. J. Syst. Evol. Microbiol.">
        <title>The Global Catalogue of Microorganisms (GCM) 10K type strain sequencing project: providing services to taxonomists for standard genome sequencing and annotation.</title>
        <authorList>
            <consortium name="The Broad Institute Genomics Platform"/>
            <consortium name="The Broad Institute Genome Sequencing Center for Infectious Disease"/>
            <person name="Wu L."/>
            <person name="Ma J."/>
        </authorList>
    </citation>
    <scope>NUCLEOTIDE SEQUENCE [LARGE SCALE GENOMIC DNA]</scope>
    <source>
        <strain evidence="3">JCM 16603</strain>
    </source>
</reference>
<evidence type="ECO:0008006" key="4">
    <source>
        <dbReference type="Google" id="ProtNLM"/>
    </source>
</evidence>
<name>A0ABP7SF15_9SPHN</name>
<evidence type="ECO:0000313" key="2">
    <source>
        <dbReference type="EMBL" id="GAA4010757.1"/>
    </source>
</evidence>
<dbReference type="Proteomes" id="UP001501310">
    <property type="component" value="Unassembled WGS sequence"/>
</dbReference>
<sequence length="62" mass="6224">MRQLLRKLRGHENEPTAIECGLVAAAIAIAGTAAVDSVGSKLNGPSQSPAVASLDGKALAAR</sequence>
<organism evidence="2 3">
    <name type="scientific">Sphingomonas humi</name>
    <dbReference type="NCBI Taxonomy" id="335630"/>
    <lineage>
        <taxon>Bacteria</taxon>
        <taxon>Pseudomonadati</taxon>
        <taxon>Pseudomonadota</taxon>
        <taxon>Alphaproteobacteria</taxon>
        <taxon>Sphingomonadales</taxon>
        <taxon>Sphingomonadaceae</taxon>
        <taxon>Sphingomonas</taxon>
    </lineage>
</organism>
<accession>A0ABP7SF15</accession>
<evidence type="ECO:0000313" key="3">
    <source>
        <dbReference type="Proteomes" id="UP001501310"/>
    </source>
</evidence>
<gene>
    <name evidence="2" type="ORF">GCM10022211_26600</name>
</gene>
<proteinExistence type="predicted"/>
<dbReference type="RefSeq" id="WP_344711183.1">
    <property type="nucleotide sequence ID" value="NZ_BAAAZD010000002.1"/>
</dbReference>
<dbReference type="EMBL" id="BAAAZD010000002">
    <property type="protein sequence ID" value="GAA4010757.1"/>
    <property type="molecule type" value="Genomic_DNA"/>
</dbReference>
<comment type="caution">
    <text evidence="2">The sequence shown here is derived from an EMBL/GenBank/DDBJ whole genome shotgun (WGS) entry which is preliminary data.</text>
</comment>
<evidence type="ECO:0000256" key="1">
    <source>
        <dbReference type="SAM" id="MobiDB-lite"/>
    </source>
</evidence>
<feature type="region of interest" description="Disordered" evidence="1">
    <location>
        <begin position="40"/>
        <end position="62"/>
    </location>
</feature>
<protein>
    <recommendedName>
        <fullName evidence="4">Flp family type IVb pilin</fullName>
    </recommendedName>
</protein>
<keyword evidence="3" id="KW-1185">Reference proteome</keyword>